<evidence type="ECO:0000313" key="2">
    <source>
        <dbReference type="Proteomes" id="UP001303046"/>
    </source>
</evidence>
<dbReference type="Proteomes" id="UP001303046">
    <property type="component" value="Unassembled WGS sequence"/>
</dbReference>
<evidence type="ECO:0000313" key="1">
    <source>
        <dbReference type="EMBL" id="KAK6729401.1"/>
    </source>
</evidence>
<comment type="caution">
    <text evidence="1">The sequence shown here is derived from an EMBL/GenBank/DDBJ whole genome shotgun (WGS) entry which is preliminary data.</text>
</comment>
<protein>
    <submittedName>
        <fullName evidence="1">Uncharacterized protein</fullName>
    </submittedName>
</protein>
<organism evidence="1 2">
    <name type="scientific">Necator americanus</name>
    <name type="common">Human hookworm</name>
    <dbReference type="NCBI Taxonomy" id="51031"/>
    <lineage>
        <taxon>Eukaryota</taxon>
        <taxon>Metazoa</taxon>
        <taxon>Ecdysozoa</taxon>
        <taxon>Nematoda</taxon>
        <taxon>Chromadorea</taxon>
        <taxon>Rhabditida</taxon>
        <taxon>Rhabditina</taxon>
        <taxon>Rhabditomorpha</taxon>
        <taxon>Strongyloidea</taxon>
        <taxon>Ancylostomatidae</taxon>
        <taxon>Bunostominae</taxon>
        <taxon>Necator</taxon>
    </lineage>
</organism>
<dbReference type="EMBL" id="JAVFWL010000001">
    <property type="protein sequence ID" value="KAK6729401.1"/>
    <property type="molecule type" value="Genomic_DNA"/>
</dbReference>
<gene>
    <name evidence="1" type="primary">Necator_chrI.g2576</name>
    <name evidence="1" type="ORF">RB195_006448</name>
</gene>
<keyword evidence="2" id="KW-1185">Reference proteome</keyword>
<reference evidence="1 2" key="1">
    <citation type="submission" date="2023-08" db="EMBL/GenBank/DDBJ databases">
        <title>A Necator americanus chromosomal reference genome.</title>
        <authorList>
            <person name="Ilik V."/>
            <person name="Petrzelkova K.J."/>
            <person name="Pardy F."/>
            <person name="Fuh T."/>
            <person name="Niatou-Singa F.S."/>
            <person name="Gouil Q."/>
            <person name="Baker L."/>
            <person name="Ritchie M.E."/>
            <person name="Jex A.R."/>
            <person name="Gazzola D."/>
            <person name="Li H."/>
            <person name="Toshio Fujiwara R."/>
            <person name="Zhan B."/>
            <person name="Aroian R.V."/>
            <person name="Pafco B."/>
            <person name="Schwarz E.M."/>
        </authorList>
    </citation>
    <scope>NUCLEOTIDE SEQUENCE [LARGE SCALE GENOMIC DNA]</scope>
    <source>
        <strain evidence="1 2">Aroian</strain>
        <tissue evidence="1">Whole animal</tissue>
    </source>
</reference>
<sequence>MRLEGRLNRRMRPAWAAFLPLRIGTDKLTDQDLRLYLFDSIVVPMLCFAAETWANTAATSRKLFITHRALGRYFLKFNRRTQHLAGLRNSDSRRMSRLRDPAEYIVKAKHRWSSHIMRRIDDRWTERTLEWIPRDTKRPRGRPPTRLGDMIVTRMYRLRAQLSGSRTSSTSLTKLEKILDDNGDGTKQVEKMPGPACKMKTGHLI</sequence>
<accession>A0ABR1BWF0</accession>
<name>A0ABR1BWF0_NECAM</name>
<proteinExistence type="predicted"/>